<dbReference type="Proteomes" id="UP000271098">
    <property type="component" value="Unassembled WGS sequence"/>
</dbReference>
<evidence type="ECO:0000256" key="6">
    <source>
        <dbReference type="ARBA" id="ARBA00022968"/>
    </source>
</evidence>
<evidence type="ECO:0000256" key="8">
    <source>
        <dbReference type="ARBA" id="ARBA00023136"/>
    </source>
</evidence>
<dbReference type="OrthoDB" id="421979at2759"/>
<comment type="subcellular location">
    <subcellularLocation>
        <location evidence="9">Endomembrane system</location>
        <topology evidence="9">Single-pass membrane protein</topology>
    </subcellularLocation>
    <subcellularLocation>
        <location evidence="1">Membrane</location>
        <topology evidence="1">Single-pass type II membrane protein</topology>
    </subcellularLocation>
</comment>
<keyword evidence="12" id="KW-1185">Reference proteome</keyword>
<dbReference type="Pfam" id="PF02434">
    <property type="entry name" value="Fringe"/>
    <property type="match status" value="1"/>
</dbReference>
<sequence length="203" mass="23560">MQFARLLRDEYAVTLRDTSAFCLLEHEKHCITRYVQPSFECTTRVTNDDVYFAIKTHSAFHKTRIVVVKRTWAKTAKFVEYFSDTEDHYVPTINLGIKNTERGHCGKTFAILRYYLKNEEISKMHWLVVTDDDTLMSVPRLYRMLSCYDPKQELIIGERYGYGFSVDGRQGYDYPTGGAGTVKRYIVQAAAQIVAIRIGDVLW</sequence>
<dbReference type="GO" id="GO:0016757">
    <property type="term" value="F:glycosyltransferase activity"/>
    <property type="evidence" value="ECO:0007669"/>
    <property type="project" value="UniProtKB-KW"/>
</dbReference>
<dbReference type="Gene3D" id="3.90.550.50">
    <property type="match status" value="1"/>
</dbReference>
<keyword evidence="7" id="KW-1133">Transmembrane helix</keyword>
<evidence type="ECO:0000256" key="5">
    <source>
        <dbReference type="ARBA" id="ARBA00022692"/>
    </source>
</evidence>
<evidence type="ECO:0000259" key="10">
    <source>
        <dbReference type="Pfam" id="PF02434"/>
    </source>
</evidence>
<keyword evidence="4" id="KW-0808">Transferase</keyword>
<organism evidence="11 12">
    <name type="scientific">Gongylonema pulchrum</name>
    <dbReference type="NCBI Taxonomy" id="637853"/>
    <lineage>
        <taxon>Eukaryota</taxon>
        <taxon>Metazoa</taxon>
        <taxon>Ecdysozoa</taxon>
        <taxon>Nematoda</taxon>
        <taxon>Chromadorea</taxon>
        <taxon>Rhabditida</taxon>
        <taxon>Spirurina</taxon>
        <taxon>Spiruromorpha</taxon>
        <taxon>Spiruroidea</taxon>
        <taxon>Gongylonematidae</taxon>
        <taxon>Gongylonema</taxon>
    </lineage>
</organism>
<evidence type="ECO:0000256" key="9">
    <source>
        <dbReference type="ARBA" id="ARBA00037847"/>
    </source>
</evidence>
<accession>A0A3P7RML0</accession>
<evidence type="ECO:0000313" key="12">
    <source>
        <dbReference type="Proteomes" id="UP000271098"/>
    </source>
</evidence>
<evidence type="ECO:0000313" key="11">
    <source>
        <dbReference type="EMBL" id="VDN41979.1"/>
    </source>
</evidence>
<evidence type="ECO:0000256" key="7">
    <source>
        <dbReference type="ARBA" id="ARBA00022989"/>
    </source>
</evidence>
<dbReference type="PANTHER" id="PTHR10811">
    <property type="entry name" value="FRINGE-RELATED"/>
    <property type="match status" value="1"/>
</dbReference>
<comment type="similarity">
    <text evidence="2">Belongs to the glycosyltransferase 31 family.</text>
</comment>
<keyword evidence="5" id="KW-0812">Transmembrane</keyword>
<protein>
    <recommendedName>
        <fullName evidence="10">Fringe-like glycosyltransferase domain-containing protein</fullName>
    </recommendedName>
</protein>
<reference evidence="11 12" key="1">
    <citation type="submission" date="2018-11" db="EMBL/GenBank/DDBJ databases">
        <authorList>
            <consortium name="Pathogen Informatics"/>
        </authorList>
    </citation>
    <scope>NUCLEOTIDE SEQUENCE [LARGE SCALE GENOMIC DNA]</scope>
</reference>
<name>A0A3P7RML0_9BILA</name>
<evidence type="ECO:0000256" key="2">
    <source>
        <dbReference type="ARBA" id="ARBA00008661"/>
    </source>
</evidence>
<evidence type="ECO:0000256" key="1">
    <source>
        <dbReference type="ARBA" id="ARBA00004606"/>
    </source>
</evidence>
<dbReference type="GO" id="GO:0012505">
    <property type="term" value="C:endomembrane system"/>
    <property type="evidence" value="ECO:0007669"/>
    <property type="project" value="UniProtKB-SubCell"/>
</dbReference>
<keyword evidence="3" id="KW-0328">Glycosyltransferase</keyword>
<keyword evidence="8" id="KW-0472">Membrane</keyword>
<dbReference type="AlphaFoldDB" id="A0A3P7RML0"/>
<dbReference type="EMBL" id="UYRT01099019">
    <property type="protein sequence ID" value="VDN41979.1"/>
    <property type="molecule type" value="Genomic_DNA"/>
</dbReference>
<evidence type="ECO:0000256" key="3">
    <source>
        <dbReference type="ARBA" id="ARBA00022676"/>
    </source>
</evidence>
<feature type="domain" description="Fringe-like glycosyltransferase" evidence="10">
    <location>
        <begin position="44"/>
        <end position="182"/>
    </location>
</feature>
<dbReference type="GO" id="GO:0016020">
    <property type="term" value="C:membrane"/>
    <property type="evidence" value="ECO:0007669"/>
    <property type="project" value="UniProtKB-SubCell"/>
</dbReference>
<keyword evidence="6" id="KW-0735">Signal-anchor</keyword>
<gene>
    <name evidence="11" type="ORF">GPUH_LOCUS23803</name>
</gene>
<proteinExistence type="inferred from homology"/>
<evidence type="ECO:0000256" key="4">
    <source>
        <dbReference type="ARBA" id="ARBA00022679"/>
    </source>
</evidence>
<dbReference type="InterPro" id="IPR003378">
    <property type="entry name" value="Fringe-like_glycosylTrfase"/>
</dbReference>